<reference evidence="2" key="1">
    <citation type="journal article" date="2017" name="Biotechnol. Biofuels">
        <title>Evaluation of environmental bacterial communities as a factor affecting the growth of duckweed Lemna minor.</title>
        <authorList>
            <person name="Ishizawa H."/>
            <person name="Kuroda M."/>
            <person name="Morikawa M."/>
            <person name="Ike M."/>
        </authorList>
    </citation>
    <scope>NUCLEOTIDE SEQUENCE [LARGE SCALE GENOMIC DNA]</scope>
    <source>
        <strain evidence="2">H3</strain>
    </source>
</reference>
<evidence type="ECO:0000313" key="2">
    <source>
        <dbReference type="Proteomes" id="UP000198290"/>
    </source>
</evidence>
<proteinExistence type="predicted"/>
<gene>
    <name evidence="1" type="ORF">DLM_2529</name>
</gene>
<dbReference type="AlphaFoldDB" id="A0A3G9GLH1"/>
<organism evidence="1 2">
    <name type="scientific">Aquitalea magnusonii</name>
    <dbReference type="NCBI Taxonomy" id="332411"/>
    <lineage>
        <taxon>Bacteria</taxon>
        <taxon>Pseudomonadati</taxon>
        <taxon>Pseudomonadota</taxon>
        <taxon>Betaproteobacteria</taxon>
        <taxon>Neisseriales</taxon>
        <taxon>Chromobacteriaceae</taxon>
        <taxon>Aquitalea</taxon>
    </lineage>
</organism>
<protein>
    <recommendedName>
        <fullName evidence="3">Bro-N domain-containing protein</fullName>
    </recommendedName>
</protein>
<evidence type="ECO:0000313" key="1">
    <source>
        <dbReference type="EMBL" id="BBF86136.1"/>
    </source>
</evidence>
<dbReference type="RefSeq" id="WP_089086022.1">
    <property type="nucleotide sequence ID" value="NZ_AP018823.1"/>
</dbReference>
<name>A0A3G9GLH1_9NEIS</name>
<reference evidence="1 2" key="2">
    <citation type="journal article" date="2017" name="Genome Announc.">
        <title>Draft genome sequence of Aquitalea magnusonii strain H3, a plant growth-promoting bacterium of duckweed Lemna minor.</title>
        <authorList>
            <person name="Ishizawa H."/>
            <person name="Kuroda M."/>
            <person name="Ike M."/>
        </authorList>
    </citation>
    <scope>NUCLEOTIDE SEQUENCE [LARGE SCALE GENOMIC DNA]</scope>
    <source>
        <strain evidence="1 2">H3</strain>
    </source>
</reference>
<dbReference type="EMBL" id="AP018823">
    <property type="protein sequence ID" value="BBF86136.1"/>
    <property type="molecule type" value="Genomic_DNA"/>
</dbReference>
<reference evidence="2" key="3">
    <citation type="journal article" date="2017" name="Plant Physiol. Biochem.">
        <title>Differential oxidative and antioxidative response of duckweed Lemna minor toward plant growth promoting/inhibiting bacteria.</title>
        <authorList>
            <person name="Ishizawa H."/>
            <person name="Kuroda M."/>
            <person name="Morikawa M."/>
            <person name="Ike M."/>
        </authorList>
    </citation>
    <scope>NUCLEOTIDE SEQUENCE [LARGE SCALE GENOMIC DNA]</scope>
    <source>
        <strain evidence="2">H3</strain>
    </source>
</reference>
<dbReference type="Proteomes" id="UP000198290">
    <property type="component" value="Chromosome"/>
</dbReference>
<dbReference type="OrthoDB" id="8593894at2"/>
<dbReference type="KEGG" id="amah:DLM_2529"/>
<evidence type="ECO:0008006" key="3">
    <source>
        <dbReference type="Google" id="ProtNLM"/>
    </source>
</evidence>
<keyword evidence="2" id="KW-1185">Reference proteome</keyword>
<accession>A0A3G9GLH1</accession>
<sequence>MSANTKTTLPPPPLTLHYLGKPIRLTLHHTPPLLAIADLAAAIGPRCTEQLRQQLQTHAQQPDEHTPPSWPLPALLQALRRSRKPAARQLRRWLSRELLPALHQLPPHTPRWDQALAIAAEAGQQISHAVLQTVLQQEANWQHTHWLLTLNYTPDHPRRHSHGRLSALECSATPLQALADEIAQPKGLGMQNGDLLKLVAACHAQLARRMNKQAWREMADQGSAG</sequence>